<dbReference type="SMART" id="SM00211">
    <property type="entry name" value="TY"/>
    <property type="match status" value="2"/>
</dbReference>
<reference evidence="5" key="1">
    <citation type="submission" date="2016-03" db="EMBL/GenBank/DDBJ databases">
        <authorList>
            <person name="Ploux O."/>
        </authorList>
    </citation>
    <scope>NUCLEOTIDE SEQUENCE</scope>
    <source>
        <tissue evidence="5">Mantle</tissue>
    </source>
</reference>
<dbReference type="EMBL" id="GELH01000428">
    <property type="protein sequence ID" value="JAS03844.1"/>
    <property type="molecule type" value="Transcribed_RNA"/>
</dbReference>
<dbReference type="Gene3D" id="2.10.80.20">
    <property type="match status" value="1"/>
</dbReference>
<dbReference type="CDD" id="cd00191">
    <property type="entry name" value="TY"/>
    <property type="match status" value="1"/>
</dbReference>
<accession>A0A194AKI3</accession>
<dbReference type="InterPro" id="IPR053741">
    <property type="entry name" value="Ser_Fungal_Prot_Inhib_sf"/>
</dbReference>
<feature type="domain" description="Thyroglobulin type-1" evidence="4">
    <location>
        <begin position="108"/>
        <end position="173"/>
    </location>
</feature>
<protein>
    <recommendedName>
        <fullName evidence="4">Thyroglobulin type-1 domain-containing protein</fullName>
    </recommendedName>
</protein>
<dbReference type="PROSITE" id="PS51162">
    <property type="entry name" value="THYROGLOBULIN_1_2"/>
    <property type="match status" value="1"/>
</dbReference>
<dbReference type="Gene3D" id="4.10.800.10">
    <property type="entry name" value="Thyroglobulin type-1"/>
    <property type="match status" value="2"/>
</dbReference>
<name>A0A194AKI3_PINFU</name>
<evidence type="ECO:0000313" key="5">
    <source>
        <dbReference type="EMBL" id="JAS03844.1"/>
    </source>
</evidence>
<organism evidence="5">
    <name type="scientific">Pinctada fucata</name>
    <name type="common">Akoya pearl oyster</name>
    <name type="synonym">Pinctada imbricata fucata</name>
    <dbReference type="NCBI Taxonomy" id="50426"/>
    <lineage>
        <taxon>Eukaryota</taxon>
        <taxon>Metazoa</taxon>
        <taxon>Spiralia</taxon>
        <taxon>Lophotrochozoa</taxon>
        <taxon>Mollusca</taxon>
        <taxon>Bivalvia</taxon>
        <taxon>Autobranchia</taxon>
        <taxon>Pteriomorphia</taxon>
        <taxon>Pterioida</taxon>
        <taxon>Pterioidea</taxon>
        <taxon>Pteriidae</taxon>
        <taxon>Pinctada</taxon>
    </lineage>
</organism>
<evidence type="ECO:0000256" key="1">
    <source>
        <dbReference type="ARBA" id="ARBA00023157"/>
    </source>
</evidence>
<feature type="chain" id="PRO_5013481169" description="Thyroglobulin type-1 domain-containing protein" evidence="3">
    <location>
        <begin position="17"/>
        <end position="240"/>
    </location>
</feature>
<dbReference type="Pfam" id="PF00086">
    <property type="entry name" value="Thyroglobulin_1"/>
    <property type="match status" value="2"/>
</dbReference>
<keyword evidence="1" id="KW-1015">Disulfide bond</keyword>
<keyword evidence="3" id="KW-0732">Signal</keyword>
<sequence>MLRVALILGFLAYASAYVCSKDACATVRCANVAEAECTSGGGKFVANGGYCGCCDACRQQLAEGDSCMSMVLLGVSMKAECAPGLHCDPKTLKCVQGFGGLLLSRRDDAPCAAALLKAQNGPSLLGAPTPSCDGEGYYQPKQCQGSQCYCVSKNGKEISGYTANVWEAQQMTCQCARDQAEYMASGLIGKFFYCTSDGSYQTYQCQGDVCFCADTNGVKMDHSPSVHISQVTKLNCKTGF</sequence>
<comment type="caution">
    <text evidence="2">Lacks conserved residue(s) required for the propagation of feature annotation.</text>
</comment>
<evidence type="ECO:0000256" key="2">
    <source>
        <dbReference type="PROSITE-ProRule" id="PRU00500"/>
    </source>
</evidence>
<dbReference type="AlphaFoldDB" id="A0A194AKI3"/>
<dbReference type="EMBL" id="GELH01000427">
    <property type="protein sequence ID" value="JAS03845.1"/>
    <property type="molecule type" value="Transcribed_RNA"/>
</dbReference>
<proteinExistence type="predicted"/>
<dbReference type="InterPro" id="IPR000716">
    <property type="entry name" value="Thyroglobulin_1"/>
</dbReference>
<dbReference type="InterPro" id="IPR036857">
    <property type="entry name" value="Thyroglobulin_1_sf"/>
</dbReference>
<feature type="signal peptide" evidence="3">
    <location>
        <begin position="1"/>
        <end position="16"/>
    </location>
</feature>
<evidence type="ECO:0000259" key="4">
    <source>
        <dbReference type="PROSITE" id="PS51162"/>
    </source>
</evidence>
<dbReference type="SUPFAM" id="SSF57610">
    <property type="entry name" value="Thyroglobulin type-1 domain"/>
    <property type="match status" value="2"/>
</dbReference>
<evidence type="ECO:0000256" key="3">
    <source>
        <dbReference type="SAM" id="SignalP"/>
    </source>
</evidence>